<dbReference type="SUPFAM" id="SSF49899">
    <property type="entry name" value="Concanavalin A-like lectins/glucanases"/>
    <property type="match status" value="1"/>
</dbReference>
<comment type="caution">
    <text evidence="1">The sequence shown here is derived from an EMBL/GenBank/DDBJ whole genome shotgun (WGS) entry which is preliminary data.</text>
</comment>
<protein>
    <recommendedName>
        <fullName evidence="2">3-keto-disaccharide hydrolase domain-containing protein</fullName>
    </recommendedName>
</protein>
<name>X0V7X8_9ZZZZ</name>
<dbReference type="Gene3D" id="2.60.120.560">
    <property type="entry name" value="Exo-inulinase, domain 1"/>
    <property type="match status" value="1"/>
</dbReference>
<accession>X0V7X8</accession>
<proteinExistence type="predicted"/>
<evidence type="ECO:0008006" key="2">
    <source>
        <dbReference type="Google" id="ProtNLM"/>
    </source>
</evidence>
<dbReference type="InterPro" id="IPR013320">
    <property type="entry name" value="ConA-like_dom_sf"/>
</dbReference>
<sequence>NNPQNTFLNTADWARNIGSSTTEDYDGANSKWGYTFGAGAGANRWASITTIASISDLSFEFKVISNSADPQFVMRFRFNDESGYTVDFNMGGANTPITLNRRDNVSATQLDIDSTKTLNVDTYYTFKITMIGDAIKVYFDGNLLLEATDSTYTEGNLGFFNYNADSGNNIYFDFLEIKVPFNYKDFS</sequence>
<dbReference type="EMBL" id="BARS01027143">
    <property type="protein sequence ID" value="GAG08578.1"/>
    <property type="molecule type" value="Genomic_DNA"/>
</dbReference>
<gene>
    <name evidence="1" type="ORF">S01H1_42667</name>
</gene>
<feature type="non-terminal residue" evidence="1">
    <location>
        <position position="1"/>
    </location>
</feature>
<reference evidence="1" key="1">
    <citation type="journal article" date="2014" name="Front. Microbiol.">
        <title>High frequency of phylogenetically diverse reductive dehalogenase-homologous genes in deep subseafloor sedimentary metagenomes.</title>
        <authorList>
            <person name="Kawai M."/>
            <person name="Futagami T."/>
            <person name="Toyoda A."/>
            <person name="Takaki Y."/>
            <person name="Nishi S."/>
            <person name="Hori S."/>
            <person name="Arai W."/>
            <person name="Tsubouchi T."/>
            <person name="Morono Y."/>
            <person name="Uchiyama I."/>
            <person name="Ito T."/>
            <person name="Fujiyama A."/>
            <person name="Inagaki F."/>
            <person name="Takami H."/>
        </authorList>
    </citation>
    <scope>NUCLEOTIDE SEQUENCE</scope>
    <source>
        <strain evidence="1">Expedition CK06-06</strain>
    </source>
</reference>
<evidence type="ECO:0000313" key="1">
    <source>
        <dbReference type="EMBL" id="GAG08578.1"/>
    </source>
</evidence>
<organism evidence="1">
    <name type="scientific">marine sediment metagenome</name>
    <dbReference type="NCBI Taxonomy" id="412755"/>
    <lineage>
        <taxon>unclassified sequences</taxon>
        <taxon>metagenomes</taxon>
        <taxon>ecological metagenomes</taxon>
    </lineage>
</organism>
<dbReference type="AlphaFoldDB" id="X0V7X8"/>